<accession>A0A660LEU5</accession>
<gene>
    <name evidence="9" type="ORF">C8N24_1256</name>
</gene>
<organism evidence="9 10">
    <name type="scientific">Solirubrobacter pauli</name>
    <dbReference type="NCBI Taxonomy" id="166793"/>
    <lineage>
        <taxon>Bacteria</taxon>
        <taxon>Bacillati</taxon>
        <taxon>Actinomycetota</taxon>
        <taxon>Thermoleophilia</taxon>
        <taxon>Solirubrobacterales</taxon>
        <taxon>Solirubrobacteraceae</taxon>
        <taxon>Solirubrobacter</taxon>
    </lineage>
</organism>
<feature type="transmembrane region" description="Helical" evidence="8">
    <location>
        <begin position="151"/>
        <end position="170"/>
    </location>
</feature>
<feature type="transmembrane region" description="Helical" evidence="8">
    <location>
        <begin position="305"/>
        <end position="323"/>
    </location>
</feature>
<keyword evidence="7 8" id="KW-0472">Membrane</keyword>
<keyword evidence="5 8" id="KW-0812">Transmembrane</keyword>
<feature type="transmembrane region" description="Helical" evidence="8">
    <location>
        <begin position="196"/>
        <end position="215"/>
    </location>
</feature>
<evidence type="ECO:0000256" key="1">
    <source>
        <dbReference type="ARBA" id="ARBA00004651"/>
    </source>
</evidence>
<feature type="transmembrane region" description="Helical" evidence="8">
    <location>
        <begin position="329"/>
        <end position="350"/>
    </location>
</feature>
<comment type="subcellular location">
    <subcellularLocation>
        <location evidence="1">Cell membrane</location>
        <topology evidence="1">Multi-pass membrane protein</topology>
    </subcellularLocation>
</comment>
<comment type="caution">
    <text evidence="9">The sequence shown here is derived from an EMBL/GenBank/DDBJ whole genome shotgun (WGS) entry which is preliminary data.</text>
</comment>
<dbReference type="PANTHER" id="PTHR33908:SF11">
    <property type="entry name" value="MEMBRANE PROTEIN"/>
    <property type="match status" value="1"/>
</dbReference>
<dbReference type="AlphaFoldDB" id="A0A660LEU5"/>
<dbReference type="GO" id="GO:0016763">
    <property type="term" value="F:pentosyltransferase activity"/>
    <property type="evidence" value="ECO:0007669"/>
    <property type="project" value="TreeGrafter"/>
</dbReference>
<proteinExistence type="predicted"/>
<evidence type="ECO:0000256" key="3">
    <source>
        <dbReference type="ARBA" id="ARBA00022676"/>
    </source>
</evidence>
<evidence type="ECO:0000256" key="7">
    <source>
        <dbReference type="ARBA" id="ARBA00023136"/>
    </source>
</evidence>
<evidence type="ECO:0000313" key="10">
    <source>
        <dbReference type="Proteomes" id="UP000278962"/>
    </source>
</evidence>
<dbReference type="EMBL" id="RBIL01000001">
    <property type="protein sequence ID" value="RKQ91434.1"/>
    <property type="molecule type" value="Genomic_DNA"/>
</dbReference>
<keyword evidence="10" id="KW-1185">Reference proteome</keyword>
<evidence type="ECO:0000256" key="8">
    <source>
        <dbReference type="SAM" id="Phobius"/>
    </source>
</evidence>
<keyword evidence="4 9" id="KW-0808">Transferase</keyword>
<reference evidence="9 10" key="1">
    <citation type="submission" date="2018-10" db="EMBL/GenBank/DDBJ databases">
        <title>Genomic Encyclopedia of Archaeal and Bacterial Type Strains, Phase II (KMG-II): from individual species to whole genera.</title>
        <authorList>
            <person name="Goeker M."/>
        </authorList>
    </citation>
    <scope>NUCLEOTIDE SEQUENCE [LARGE SCALE GENOMIC DNA]</scope>
    <source>
        <strain evidence="9 10">DSM 14954</strain>
    </source>
</reference>
<dbReference type="GO" id="GO:0005886">
    <property type="term" value="C:plasma membrane"/>
    <property type="evidence" value="ECO:0007669"/>
    <property type="project" value="UniProtKB-SubCell"/>
</dbReference>
<evidence type="ECO:0000256" key="4">
    <source>
        <dbReference type="ARBA" id="ARBA00022679"/>
    </source>
</evidence>
<keyword evidence="3 9" id="KW-0328">Glycosyltransferase</keyword>
<evidence type="ECO:0000256" key="2">
    <source>
        <dbReference type="ARBA" id="ARBA00022475"/>
    </source>
</evidence>
<keyword evidence="2" id="KW-1003">Cell membrane</keyword>
<dbReference type="InterPro" id="IPR050297">
    <property type="entry name" value="LipidA_mod_glycosyltrf_83"/>
</dbReference>
<feature type="transmembrane region" description="Helical" evidence="8">
    <location>
        <begin position="102"/>
        <end position="121"/>
    </location>
</feature>
<feature type="transmembrane region" description="Helical" evidence="8">
    <location>
        <begin position="21"/>
        <end position="41"/>
    </location>
</feature>
<dbReference type="PANTHER" id="PTHR33908">
    <property type="entry name" value="MANNOSYLTRANSFERASE YKCB-RELATED"/>
    <property type="match status" value="1"/>
</dbReference>
<evidence type="ECO:0000256" key="5">
    <source>
        <dbReference type="ARBA" id="ARBA00022692"/>
    </source>
</evidence>
<evidence type="ECO:0000256" key="6">
    <source>
        <dbReference type="ARBA" id="ARBA00022989"/>
    </source>
</evidence>
<feature type="transmembrane region" description="Helical" evidence="8">
    <location>
        <begin position="227"/>
        <end position="246"/>
    </location>
</feature>
<dbReference type="GO" id="GO:0009103">
    <property type="term" value="P:lipopolysaccharide biosynthetic process"/>
    <property type="evidence" value="ECO:0007669"/>
    <property type="project" value="UniProtKB-ARBA"/>
</dbReference>
<evidence type="ECO:0000313" key="9">
    <source>
        <dbReference type="EMBL" id="RKQ91434.1"/>
    </source>
</evidence>
<keyword evidence="6 8" id="KW-1133">Transmembrane helix</keyword>
<protein>
    <submittedName>
        <fullName evidence="9">Dolichyl-phosphate-mannose-protein mannosyltransferase</fullName>
    </submittedName>
</protein>
<name>A0A660LEU5_9ACTN</name>
<feature type="transmembrane region" description="Helical" evidence="8">
    <location>
        <begin position="266"/>
        <end position="293"/>
    </location>
</feature>
<dbReference type="Proteomes" id="UP000278962">
    <property type="component" value="Unassembled WGS sequence"/>
</dbReference>
<sequence>MAASALHRRPAALARHARSLTGSWVAVPLGLAALIALSLMMRTAELKIGFWIDEGLSVGIADRPLGDIPAALRKDGSPPLYYMLLHFWLGVAGDSEEGVRSFSLMCALLAVPVAWWAGLKIWGTHKAGWFAAVLMAFNPFLSQYAQEARMYAMVALLAIPVTVCFLRAYALDTSSRRPWVIGFAVSEAVALYTHNWPIFFGAAAGAAWIVLFALAERARRKELFRDALIGFGGAALLYLPWVPTTLYQAQHTGAPWADAPAFSSLLGVPGVILGRLPEIVFLICAGAGVIALLRTRPLGQHGRAALALLIICVLTPTLAWGLSQSSPAWANRYLAVAVAPYLLLATGGLAHARRLGVFGLALVVVMWAQDTAPVEKSNVRSVAHNIGPSLAPGDLVISTQPETIPVLHYYLPDGLRYATLTGEETDFGVWDWRDGVERLEATSAETDLAPLIDSLEPGTRVVLVEPIVWTLNRWRAPWTKLIRIRSKEWAQALSNDPTMEIASIQPTNFTPPRPNPVRATVYVKTG</sequence>